<dbReference type="EC" id="5.4.99.-" evidence="6"/>
<comment type="catalytic activity">
    <reaction evidence="1 6">
        <text>a uridine in RNA = a pseudouridine in RNA</text>
        <dbReference type="Rhea" id="RHEA:48348"/>
        <dbReference type="Rhea" id="RHEA-COMP:12068"/>
        <dbReference type="Rhea" id="RHEA-COMP:12069"/>
        <dbReference type="ChEBI" id="CHEBI:65314"/>
        <dbReference type="ChEBI" id="CHEBI:65315"/>
    </reaction>
</comment>
<dbReference type="GO" id="GO:0009982">
    <property type="term" value="F:pseudouridine synthase activity"/>
    <property type="evidence" value="ECO:0007669"/>
    <property type="project" value="InterPro"/>
</dbReference>
<dbReference type="Gene3D" id="3.30.2350.10">
    <property type="entry name" value="Pseudouridine synthase"/>
    <property type="match status" value="1"/>
</dbReference>
<evidence type="ECO:0000256" key="5">
    <source>
        <dbReference type="PROSITE-ProRule" id="PRU00182"/>
    </source>
</evidence>
<dbReference type="NCBIfam" id="TIGR00005">
    <property type="entry name" value="rluA_subfam"/>
    <property type="match status" value="1"/>
</dbReference>
<evidence type="ECO:0000313" key="9">
    <source>
        <dbReference type="Proteomes" id="UP000460412"/>
    </source>
</evidence>
<protein>
    <recommendedName>
        <fullName evidence="6">Pseudouridine synthase</fullName>
        <ecNumber evidence="6">5.4.99.-</ecNumber>
    </recommendedName>
</protein>
<dbReference type="GO" id="GO:0003723">
    <property type="term" value="F:RNA binding"/>
    <property type="evidence" value="ECO:0007669"/>
    <property type="project" value="UniProtKB-KW"/>
</dbReference>
<dbReference type="PROSITE" id="PS01129">
    <property type="entry name" value="PSI_RLU"/>
    <property type="match status" value="1"/>
</dbReference>
<reference evidence="8 9" key="1">
    <citation type="submission" date="2019-12" db="EMBL/GenBank/DDBJ databases">
        <title>Sporaefaciens musculi gen. nov., sp. nov., a novel bacterium isolated from the caecum of an obese mouse.</title>
        <authorList>
            <person name="Rasmussen T.S."/>
            <person name="Streidl T."/>
            <person name="Hitch T.C.A."/>
            <person name="Wortmann E."/>
            <person name="Deptula P."/>
            <person name="Hansen M."/>
            <person name="Nielsen D.S."/>
            <person name="Clavel T."/>
            <person name="Vogensen F.K."/>
        </authorList>
    </citation>
    <scope>NUCLEOTIDE SEQUENCE [LARGE SCALE GENOMIC DNA]</scope>
    <source>
        <strain evidence="8 9">WCA-9-b2</strain>
    </source>
</reference>
<dbReference type="InterPro" id="IPR006145">
    <property type="entry name" value="PsdUridine_synth_RsuA/RluA"/>
</dbReference>
<proteinExistence type="inferred from homology"/>
<dbReference type="InterPro" id="IPR050188">
    <property type="entry name" value="RluA_PseudoU_synthase"/>
</dbReference>
<dbReference type="PANTHER" id="PTHR21600">
    <property type="entry name" value="MITOCHONDRIAL RNA PSEUDOURIDINE SYNTHASE"/>
    <property type="match status" value="1"/>
</dbReference>
<dbReference type="SUPFAM" id="SSF55120">
    <property type="entry name" value="Pseudouridine synthase"/>
    <property type="match status" value="1"/>
</dbReference>
<feature type="active site" evidence="4">
    <location>
        <position position="145"/>
    </location>
</feature>
<evidence type="ECO:0000259" key="7">
    <source>
        <dbReference type="Pfam" id="PF00849"/>
    </source>
</evidence>
<name>A0A7X3MGP5_9FIRM</name>
<keyword evidence="9" id="KW-1185">Reference proteome</keyword>
<dbReference type="PANTHER" id="PTHR21600:SF83">
    <property type="entry name" value="PSEUDOURIDYLATE SYNTHASE RPUSD4, MITOCHONDRIAL"/>
    <property type="match status" value="1"/>
</dbReference>
<keyword evidence="3 6" id="KW-0413">Isomerase</keyword>
<dbReference type="Gene3D" id="3.10.290.10">
    <property type="entry name" value="RNA-binding S4 domain"/>
    <property type="match status" value="1"/>
</dbReference>
<dbReference type="EMBL" id="WUQX01000001">
    <property type="protein sequence ID" value="MXP76125.1"/>
    <property type="molecule type" value="Genomic_DNA"/>
</dbReference>
<dbReference type="GO" id="GO:0140098">
    <property type="term" value="F:catalytic activity, acting on RNA"/>
    <property type="evidence" value="ECO:0007669"/>
    <property type="project" value="UniProtKB-ARBA"/>
</dbReference>
<comment type="similarity">
    <text evidence="2 6">Belongs to the pseudouridine synthase RluA family.</text>
</comment>
<dbReference type="InterPro" id="IPR036986">
    <property type="entry name" value="S4_RNA-bd_sf"/>
</dbReference>
<evidence type="ECO:0000256" key="2">
    <source>
        <dbReference type="ARBA" id="ARBA00010876"/>
    </source>
</evidence>
<organism evidence="8 9">
    <name type="scientific">Sporofaciens musculi</name>
    <dbReference type="NCBI Taxonomy" id="2681861"/>
    <lineage>
        <taxon>Bacteria</taxon>
        <taxon>Bacillati</taxon>
        <taxon>Bacillota</taxon>
        <taxon>Clostridia</taxon>
        <taxon>Lachnospirales</taxon>
        <taxon>Lachnospiraceae</taxon>
        <taxon>Sporofaciens</taxon>
    </lineage>
</organism>
<dbReference type="CDD" id="cd00165">
    <property type="entry name" value="S4"/>
    <property type="match status" value="1"/>
</dbReference>
<evidence type="ECO:0000256" key="6">
    <source>
        <dbReference type="RuleBase" id="RU362028"/>
    </source>
</evidence>
<dbReference type="RefSeq" id="WP_159751294.1">
    <property type="nucleotide sequence ID" value="NZ_CASZNZ010000077.1"/>
</dbReference>
<dbReference type="Proteomes" id="UP000460412">
    <property type="component" value="Unassembled WGS sequence"/>
</dbReference>
<dbReference type="InterPro" id="IPR020103">
    <property type="entry name" value="PsdUridine_synth_cat_dom_sf"/>
</dbReference>
<comment type="caution">
    <text evidence="8">The sequence shown here is derived from an EMBL/GenBank/DDBJ whole genome shotgun (WGS) entry which is preliminary data.</text>
</comment>
<accession>A0A7X3MGP5</accession>
<evidence type="ECO:0000313" key="8">
    <source>
        <dbReference type="EMBL" id="MXP76125.1"/>
    </source>
</evidence>
<feature type="domain" description="Pseudouridine synthase RsuA/RluA-like" evidence="7">
    <location>
        <begin position="92"/>
        <end position="249"/>
    </location>
</feature>
<dbReference type="AlphaFoldDB" id="A0A7X3MGP5"/>
<dbReference type="InterPro" id="IPR006225">
    <property type="entry name" value="PsdUridine_synth_RluC/D"/>
</dbReference>
<evidence type="ECO:0000256" key="3">
    <source>
        <dbReference type="ARBA" id="ARBA00023235"/>
    </source>
</evidence>
<sequence>MKEIIIRRNEAGQRLDKLLKKYLSEAPSGFLYKMLRKKNIVLNGKKATGNEKLTEGDLVRLYLADETICKFSARSDSVYGGMPMEVIYEDEDLLLLNKPSGMLSQKAEKKDTSVVEYVISYMLEKKEITEEDLLLFKPAVCNRLDRNTSGIIIAGKSMPGLQTMGQLLKERTLGKYYLCAVKGQIRKERRIQGFLWKDKEQNVVKITKEGEGAPIETEYLPLAWNDSVTLLKVHLITGKSHQIRAHLASIGNPLVGDYKYGDPVFNEFYKKQFQITSQLLHAYQITFPTLRGECKAVSGKTFTAKTPEKFWRMIRGTAWEHGIQEALEVQH</sequence>
<dbReference type="InterPro" id="IPR006224">
    <property type="entry name" value="PsdUridine_synth_RluA-like_CS"/>
</dbReference>
<dbReference type="PROSITE" id="PS50889">
    <property type="entry name" value="S4"/>
    <property type="match status" value="1"/>
</dbReference>
<dbReference type="GO" id="GO:0001522">
    <property type="term" value="P:pseudouridine synthesis"/>
    <property type="evidence" value="ECO:0007669"/>
    <property type="project" value="InterPro"/>
</dbReference>
<dbReference type="GO" id="GO:0006396">
    <property type="term" value="P:RNA processing"/>
    <property type="evidence" value="ECO:0007669"/>
    <property type="project" value="UniProtKB-ARBA"/>
</dbReference>
<keyword evidence="5" id="KW-0694">RNA-binding</keyword>
<gene>
    <name evidence="8" type="ORF">GN277_12200</name>
</gene>
<dbReference type="CDD" id="cd02869">
    <property type="entry name" value="PseudoU_synth_RluA_like"/>
    <property type="match status" value="1"/>
</dbReference>
<evidence type="ECO:0000256" key="1">
    <source>
        <dbReference type="ARBA" id="ARBA00000073"/>
    </source>
</evidence>
<evidence type="ECO:0000256" key="4">
    <source>
        <dbReference type="PIRSR" id="PIRSR606225-1"/>
    </source>
</evidence>
<comment type="function">
    <text evidence="6">Responsible for synthesis of pseudouridine from uracil.</text>
</comment>
<dbReference type="Pfam" id="PF00849">
    <property type="entry name" value="PseudoU_synth_2"/>
    <property type="match status" value="1"/>
</dbReference>